<protein>
    <submittedName>
        <fullName evidence="7">Intraflagellar transport protein 56</fullName>
    </submittedName>
</protein>
<evidence type="ECO:0000256" key="3">
    <source>
        <dbReference type="ARBA" id="ARBA00022737"/>
    </source>
</evidence>
<keyword evidence="5" id="KW-0966">Cell projection</keyword>
<dbReference type="WBParaSite" id="ACRNAN_Path_200.g726.t1">
    <property type="protein sequence ID" value="ACRNAN_Path_200.g726.t1"/>
    <property type="gene ID" value="ACRNAN_Path_200.g726"/>
</dbReference>
<name>A0A914C3E8_9BILA</name>
<keyword evidence="6" id="KW-1185">Reference proteome</keyword>
<dbReference type="AlphaFoldDB" id="A0A914C3E8"/>
<sequence length="551" mass="63671">MLLSRLRPAKKSKDEVEKKKVEGIKELEEFLDKRDYAGAMSLLEHRRKTEDTDAATSLWLAHCAFHAGDYRKASEVYELMLSQRDYPQDIYSYLGCCFFFLGMYDDARKAAERSPKSSLQNRLLFHVAHRLNDEKKLMFHHSQLKDTIEDQLCLASVHYLRSHYQQAIDIYKKILVKHKNFIALNVYLALCYYKLDYYDVSMEVLQPYLEQHPDSPIGVNLKACNHYRLYNSRAAENELKALKYLVNSELAFAKDIVLHNTVVFRNGDAALQVLPSLVDIIPEARSNLIIFHLKKDDVEAAFKLVSNLEPQSTPDFLLKAVAYTSMGYIQSSKEYLKTAAEFYKIVGSSASECDTITGRQSMASAYFLWRQFEDVLVYLSSIKAYFPNDDVFNFNYGQTLLFCENYEEAEATLLLVTGHQITSLLTYQLCLLRAYIKNKKGKQAWNFYQKERNSRESPTILKLVANDCYREEEFLYAAKAFEEMEKKESRMNYSSAKQGAVVGVVKMFAIGRVSIEDLRDALRILERDRHPHSANIVAVSRKWAAEVNVYI</sequence>
<evidence type="ECO:0000256" key="1">
    <source>
        <dbReference type="ARBA" id="ARBA00004138"/>
    </source>
</evidence>
<dbReference type="SUPFAM" id="SSF48452">
    <property type="entry name" value="TPR-like"/>
    <property type="match status" value="2"/>
</dbReference>
<evidence type="ECO:0000256" key="5">
    <source>
        <dbReference type="ARBA" id="ARBA00023273"/>
    </source>
</evidence>
<dbReference type="InterPro" id="IPR011990">
    <property type="entry name" value="TPR-like_helical_dom_sf"/>
</dbReference>
<dbReference type="PANTHER" id="PTHR14781:SF0">
    <property type="entry name" value="INTRAFLAGELLAR TRANSPORT PROTEIN 56"/>
    <property type="match status" value="1"/>
</dbReference>
<keyword evidence="3" id="KW-0677">Repeat</keyword>
<evidence type="ECO:0000313" key="6">
    <source>
        <dbReference type="Proteomes" id="UP000887540"/>
    </source>
</evidence>
<dbReference type="GO" id="GO:0097546">
    <property type="term" value="C:ciliary base"/>
    <property type="evidence" value="ECO:0007669"/>
    <property type="project" value="TreeGrafter"/>
</dbReference>
<evidence type="ECO:0000256" key="4">
    <source>
        <dbReference type="ARBA" id="ARBA00022803"/>
    </source>
</evidence>
<dbReference type="GO" id="GO:0120170">
    <property type="term" value="F:intraciliary transport particle B binding"/>
    <property type="evidence" value="ECO:0007669"/>
    <property type="project" value="TreeGrafter"/>
</dbReference>
<dbReference type="GO" id="GO:0030992">
    <property type="term" value="C:intraciliary transport particle B"/>
    <property type="evidence" value="ECO:0007669"/>
    <property type="project" value="TreeGrafter"/>
</dbReference>
<dbReference type="Proteomes" id="UP000887540">
    <property type="component" value="Unplaced"/>
</dbReference>
<dbReference type="GO" id="GO:0036064">
    <property type="term" value="C:ciliary basal body"/>
    <property type="evidence" value="ECO:0007669"/>
    <property type="project" value="TreeGrafter"/>
</dbReference>
<dbReference type="InterPro" id="IPR030511">
    <property type="entry name" value="TTC26"/>
</dbReference>
<dbReference type="GO" id="GO:0035720">
    <property type="term" value="P:intraciliary anterograde transport"/>
    <property type="evidence" value="ECO:0007669"/>
    <property type="project" value="TreeGrafter"/>
</dbReference>
<dbReference type="Gene3D" id="1.25.40.10">
    <property type="entry name" value="Tetratricopeptide repeat domain"/>
    <property type="match status" value="3"/>
</dbReference>
<accession>A0A914C3E8</accession>
<dbReference type="PANTHER" id="PTHR14781">
    <property type="entry name" value="INTRAFLAGELLAR TRANSPORT PROTEIN 56"/>
    <property type="match status" value="1"/>
</dbReference>
<proteinExistence type="inferred from homology"/>
<evidence type="ECO:0000256" key="2">
    <source>
        <dbReference type="ARBA" id="ARBA00007834"/>
    </source>
</evidence>
<comment type="subcellular location">
    <subcellularLocation>
        <location evidence="1">Cell projection</location>
        <location evidence="1">Cilium</location>
    </subcellularLocation>
</comment>
<keyword evidence="4" id="KW-0802">TPR repeat</keyword>
<reference evidence="7" key="1">
    <citation type="submission" date="2022-11" db="UniProtKB">
        <authorList>
            <consortium name="WormBaseParasite"/>
        </authorList>
    </citation>
    <scope>IDENTIFICATION</scope>
</reference>
<organism evidence="6 7">
    <name type="scientific">Acrobeloides nanus</name>
    <dbReference type="NCBI Taxonomy" id="290746"/>
    <lineage>
        <taxon>Eukaryota</taxon>
        <taxon>Metazoa</taxon>
        <taxon>Ecdysozoa</taxon>
        <taxon>Nematoda</taxon>
        <taxon>Chromadorea</taxon>
        <taxon>Rhabditida</taxon>
        <taxon>Tylenchina</taxon>
        <taxon>Cephalobomorpha</taxon>
        <taxon>Cephaloboidea</taxon>
        <taxon>Cephalobidae</taxon>
        <taxon>Acrobeloides</taxon>
    </lineage>
</organism>
<dbReference type="GO" id="GO:0035735">
    <property type="term" value="P:intraciliary transport involved in cilium assembly"/>
    <property type="evidence" value="ECO:0007669"/>
    <property type="project" value="TreeGrafter"/>
</dbReference>
<evidence type="ECO:0000313" key="7">
    <source>
        <dbReference type="WBParaSite" id="ACRNAN_Path_200.g726.t1"/>
    </source>
</evidence>
<comment type="similarity">
    <text evidence="2">Belongs to the IFT56 family.</text>
</comment>